<dbReference type="InterPro" id="IPR036844">
    <property type="entry name" value="Hint_dom_sf"/>
</dbReference>
<dbReference type="Pfam" id="PF13403">
    <property type="entry name" value="Hint_2"/>
    <property type="match status" value="1"/>
</dbReference>
<reference evidence="2 3" key="1">
    <citation type="submission" date="2017-09" db="EMBL/GenBank/DDBJ databases">
        <authorList>
            <person name="Jakob F."/>
        </authorList>
    </citation>
    <scope>NUCLEOTIDE SEQUENCE [LARGE SCALE GENOMIC DNA]</scope>
    <source>
        <strain evidence="2 3">TMW 2.1880</strain>
    </source>
</reference>
<dbReference type="EMBL" id="NWUS01000001">
    <property type="protein sequence ID" value="MBA5725395.1"/>
    <property type="molecule type" value="Genomic_DNA"/>
</dbReference>
<gene>
    <name evidence="2" type="ORF">CPA57_03770</name>
</gene>
<accession>A0ABR5ZM72</accession>
<feature type="domain" description="Hedgehog/Intein (Hint)" evidence="1">
    <location>
        <begin position="225"/>
        <end position="363"/>
    </location>
</feature>
<evidence type="ECO:0000313" key="3">
    <source>
        <dbReference type="Proteomes" id="UP001516390"/>
    </source>
</evidence>
<comment type="caution">
    <text evidence="2">The sequence shown here is derived from an EMBL/GenBank/DDBJ whole genome shotgun (WGS) entry which is preliminary data.</text>
</comment>
<organism evidence="2 3">
    <name type="scientific">Bombella favorum</name>
    <dbReference type="NCBI Taxonomy" id="2039164"/>
    <lineage>
        <taxon>Bacteria</taxon>
        <taxon>Pseudomonadati</taxon>
        <taxon>Pseudomonadota</taxon>
        <taxon>Alphaproteobacteria</taxon>
        <taxon>Acetobacterales</taxon>
        <taxon>Acetobacteraceae</taxon>
        <taxon>Bombella</taxon>
    </lineage>
</organism>
<dbReference type="SUPFAM" id="SSF51294">
    <property type="entry name" value="Hedgehog/intein (Hint) domain"/>
    <property type="match status" value="1"/>
</dbReference>
<keyword evidence="3" id="KW-1185">Reference proteome</keyword>
<evidence type="ECO:0000259" key="1">
    <source>
        <dbReference type="Pfam" id="PF13403"/>
    </source>
</evidence>
<dbReference type="Gene3D" id="2.170.16.10">
    <property type="entry name" value="Hedgehog/Intein (Hint) domain"/>
    <property type="match status" value="1"/>
</dbReference>
<proteinExistence type="predicted"/>
<evidence type="ECO:0000313" key="2">
    <source>
        <dbReference type="EMBL" id="MBA5725395.1"/>
    </source>
</evidence>
<protein>
    <recommendedName>
        <fullName evidence="1">Hedgehog/Intein (Hint) domain-containing protein</fullName>
    </recommendedName>
</protein>
<dbReference type="InterPro" id="IPR028992">
    <property type="entry name" value="Hedgehog/Intein_dom"/>
</dbReference>
<sequence>MSPRRAEPSGGPHPSERNIMSITWEKSQNYSNLAPGAGGNDNDSYPGFWFGPETLPNPQTGNVFNTRLNPNSQITRAQPIYQVAMFQGANVSKRGDRAVAVMHIPNSNMFAITYLSYIGSFSYKDVYPPTPAVIAEFSIQQVQFVEQVGTGRQYVPIPADEQTAGVAALNQAINSSPNYIYFQLVPNTGYESVEQHNPATPGSTVVLSNVDWDFDAGAPNIDIACFLPGSMITTHTGPKAVETLAVGDLVLTGPAGKQTPEAITWIGRGHVEVQPDLPDDRAGYAVCISKGALGENCPNADLHLTAEHTLYFDGRFVPVRMLVNHRSIFYDRSLLSYDYYHFETAEHSIVHANNVVTESYLNTESSRRNFHDMDFLQQGNIVAFPPPSKSWEKDACAPLAVDAAFVRPLYERLDERARSLGFARQVPPLSLIQDSDLHLMTDTGEILYPIRRVQDRAVFLLPEGVKVLRLRSRTSRPCDAVGPYIDDRRFLGVLVGTVELYQNGQTHHLTSHLTDQHTTGWDVVEACPCRWTNGNAILSLSEAPSIRERDMLSIQILAEGPYIDETQTETSTIALPQKVAMI</sequence>
<dbReference type="Proteomes" id="UP001516390">
    <property type="component" value="Unassembled WGS sequence"/>
</dbReference>
<name>A0ABR5ZM72_9PROT</name>